<dbReference type="Proteomes" id="UP000789920">
    <property type="component" value="Unassembled WGS sequence"/>
</dbReference>
<organism evidence="1 2">
    <name type="scientific">Racocetra persica</name>
    <dbReference type="NCBI Taxonomy" id="160502"/>
    <lineage>
        <taxon>Eukaryota</taxon>
        <taxon>Fungi</taxon>
        <taxon>Fungi incertae sedis</taxon>
        <taxon>Mucoromycota</taxon>
        <taxon>Glomeromycotina</taxon>
        <taxon>Glomeromycetes</taxon>
        <taxon>Diversisporales</taxon>
        <taxon>Gigasporaceae</taxon>
        <taxon>Racocetra</taxon>
    </lineage>
</organism>
<proteinExistence type="predicted"/>
<evidence type="ECO:0000313" key="2">
    <source>
        <dbReference type="Proteomes" id="UP000789920"/>
    </source>
</evidence>
<evidence type="ECO:0000313" key="1">
    <source>
        <dbReference type="EMBL" id="CAG8826729.1"/>
    </source>
</evidence>
<keyword evidence="2" id="KW-1185">Reference proteome</keyword>
<reference evidence="1" key="1">
    <citation type="submission" date="2021-06" db="EMBL/GenBank/DDBJ databases">
        <authorList>
            <person name="Kallberg Y."/>
            <person name="Tangrot J."/>
            <person name="Rosling A."/>
        </authorList>
    </citation>
    <scope>NUCLEOTIDE SEQUENCE</scope>
    <source>
        <strain evidence="1">MA461A</strain>
    </source>
</reference>
<name>A0ACA9S811_9GLOM</name>
<dbReference type="EMBL" id="CAJVQC010092667">
    <property type="protein sequence ID" value="CAG8826729.1"/>
    <property type="molecule type" value="Genomic_DNA"/>
</dbReference>
<accession>A0ACA9S811</accession>
<comment type="caution">
    <text evidence="1">The sequence shown here is derived from an EMBL/GenBank/DDBJ whole genome shotgun (WGS) entry which is preliminary data.</text>
</comment>
<gene>
    <name evidence="1" type="ORF">RPERSI_LOCUS26798</name>
</gene>
<protein>
    <submittedName>
        <fullName evidence="1">13775_t:CDS:1</fullName>
    </submittedName>
</protein>
<feature type="non-terminal residue" evidence="1">
    <location>
        <position position="175"/>
    </location>
</feature>
<feature type="non-terminal residue" evidence="1">
    <location>
        <position position="1"/>
    </location>
</feature>
<sequence>GEFGGQDYEDGTGPGQLGTISYLILNLTDENNDITDVPYEELLHKDYRGKEFVIKDLNIDLVKIKLDPIVREYKFFFANSSSNDTYYELEYIHDLNNYLNNKGPYDPVTRNLPGAPLAAQSNAPKIVFVRADADKDTSQDHPTEGRKYTHRELRKKQLKEAIKDFENRIRPAKEQ</sequence>